<dbReference type="EMBL" id="VORO01000028">
    <property type="protein sequence ID" value="TXD87177.1"/>
    <property type="molecule type" value="Genomic_DNA"/>
</dbReference>
<evidence type="ECO:0000313" key="3">
    <source>
        <dbReference type="EMBL" id="TXD87177.1"/>
    </source>
</evidence>
<feature type="domain" description="Tail specific protease" evidence="2">
    <location>
        <begin position="248"/>
        <end position="457"/>
    </location>
</feature>
<dbReference type="OrthoDB" id="2327485at2"/>
<feature type="signal peptide" evidence="1">
    <location>
        <begin position="1"/>
        <end position="23"/>
    </location>
</feature>
<accession>A0A5C6ZDD6</accession>
<protein>
    <submittedName>
        <fullName evidence="3">Peptidase s41</fullName>
    </submittedName>
</protein>
<evidence type="ECO:0000256" key="1">
    <source>
        <dbReference type="SAM" id="SignalP"/>
    </source>
</evidence>
<feature type="chain" id="PRO_5022790353" evidence="1">
    <location>
        <begin position="24"/>
        <end position="479"/>
    </location>
</feature>
<dbReference type="GO" id="GO:0006508">
    <property type="term" value="P:proteolysis"/>
    <property type="evidence" value="ECO:0007669"/>
    <property type="project" value="InterPro"/>
</dbReference>
<evidence type="ECO:0000259" key="2">
    <source>
        <dbReference type="Pfam" id="PF03572"/>
    </source>
</evidence>
<evidence type="ECO:0000313" key="4">
    <source>
        <dbReference type="Proteomes" id="UP000321578"/>
    </source>
</evidence>
<dbReference type="GO" id="GO:0008236">
    <property type="term" value="F:serine-type peptidase activity"/>
    <property type="evidence" value="ECO:0007669"/>
    <property type="project" value="InterPro"/>
</dbReference>
<dbReference type="InterPro" id="IPR005151">
    <property type="entry name" value="Tail-specific_protease"/>
</dbReference>
<name>A0A5C6ZDD6_9FLAO</name>
<proteinExistence type="predicted"/>
<keyword evidence="1" id="KW-0732">Signal</keyword>
<dbReference type="Proteomes" id="UP000321578">
    <property type="component" value="Unassembled WGS sequence"/>
</dbReference>
<dbReference type="Pfam" id="PF03572">
    <property type="entry name" value="Peptidase_S41"/>
    <property type="match status" value="1"/>
</dbReference>
<comment type="caution">
    <text evidence="3">The sequence shown here is derived from an EMBL/GenBank/DDBJ whole genome shotgun (WGS) entry which is preliminary data.</text>
</comment>
<dbReference type="InterPro" id="IPR029045">
    <property type="entry name" value="ClpP/crotonase-like_dom_sf"/>
</dbReference>
<dbReference type="AlphaFoldDB" id="A0A5C6ZDD6"/>
<organism evidence="3 4">
    <name type="scientific">Subsaximicrobium wynnwilliamsii</name>
    <dbReference type="NCBI Taxonomy" id="291179"/>
    <lineage>
        <taxon>Bacteria</taxon>
        <taxon>Pseudomonadati</taxon>
        <taxon>Bacteroidota</taxon>
        <taxon>Flavobacteriia</taxon>
        <taxon>Flavobacteriales</taxon>
        <taxon>Flavobacteriaceae</taxon>
        <taxon>Subsaximicrobium</taxon>
    </lineage>
</organism>
<sequence length="479" mass="54288">MKQSSNLALSLCLIIMNILSLTAQDCNCEDSFAKTVETYESNYSLFMYKVTDENRNLYRAHTDIMRTKASQTETVQDCRAVLGQWLDFFRDGHTRIGISAKSRINSEKIAISEELFKSEYKGKKYEQNPLLGIWQNGGYSVAVIPNPKGSDKKRDFVGVTLESSSEDWDKNDVKFELTTNFGSSYDANFMMRDHSPEPTKAQLLSKRKLSFEGLRVWTKIWPEADVEALDSEVIRKFGEFHYTELDGIPYLRFPDFYSVGEAHVDSIMKVNHEKLIAADFIIVDVRDNGGGNDDTYYPILPYILSGPVQVPNSGLWMSNDNIRQFLDNSDLKGKSVEDYSEEERQMYDYVMSLKGTAFFQEQDYANTYEPDTLYAGPKKVILLAGDAGSSGETFVYRANQSDKVVVYGQNTAGVVDGFNGLSKDIGCFKLTYPSSFRARDVDKNPIDPYGIAPDVYVDEKVDVLTYAIEHMKQLIKDSD</sequence>
<reference evidence="3 4" key="1">
    <citation type="submission" date="2019-08" db="EMBL/GenBank/DDBJ databases">
        <title>Genomes of Subsaximicrobium wynnwilliamsii strains.</title>
        <authorList>
            <person name="Bowman J.P."/>
        </authorList>
    </citation>
    <scope>NUCLEOTIDE SEQUENCE [LARGE SCALE GENOMIC DNA]</scope>
    <source>
        <strain evidence="3 4">2-80-2</strain>
    </source>
</reference>
<keyword evidence="4" id="KW-1185">Reference proteome</keyword>
<dbReference type="SUPFAM" id="SSF52096">
    <property type="entry name" value="ClpP/crotonase"/>
    <property type="match status" value="1"/>
</dbReference>
<gene>
    <name evidence="3" type="ORF">ESY86_17845</name>
</gene>
<dbReference type="Gene3D" id="3.90.226.10">
    <property type="entry name" value="2-enoyl-CoA Hydratase, Chain A, domain 1"/>
    <property type="match status" value="1"/>
</dbReference>